<keyword evidence="3" id="KW-1185">Reference proteome</keyword>
<evidence type="ECO:0000313" key="3">
    <source>
        <dbReference type="Proteomes" id="UP000189580"/>
    </source>
</evidence>
<reference evidence="2 3" key="1">
    <citation type="submission" date="2016-02" db="EMBL/GenBank/DDBJ databases">
        <title>Complete genome sequence and transcriptome regulation of the pentose utilising yeast Sugiyamaella lignohabitans.</title>
        <authorList>
            <person name="Bellasio M."/>
            <person name="Peymann A."/>
            <person name="Valli M."/>
            <person name="Sipitzky M."/>
            <person name="Graf A."/>
            <person name="Sauer M."/>
            <person name="Marx H."/>
            <person name="Mattanovich D."/>
        </authorList>
    </citation>
    <scope>NUCLEOTIDE SEQUENCE [LARGE SCALE GENOMIC DNA]</scope>
    <source>
        <strain evidence="2 3">CBS 10342</strain>
    </source>
</reference>
<accession>A0A167C226</accession>
<evidence type="ECO:0000259" key="1">
    <source>
        <dbReference type="PROSITE" id="PS51746"/>
    </source>
</evidence>
<dbReference type="Pfam" id="PF00481">
    <property type="entry name" value="PP2C"/>
    <property type="match status" value="2"/>
</dbReference>
<protein>
    <submittedName>
        <fullName evidence="2">Type 2C protein phosphatase PTC6</fullName>
    </submittedName>
</protein>
<proteinExistence type="predicted"/>
<dbReference type="InterPro" id="IPR036457">
    <property type="entry name" value="PPM-type-like_dom_sf"/>
</dbReference>
<dbReference type="AlphaFoldDB" id="A0A167C226"/>
<name>A0A167C226_9ASCO</name>
<sequence>MLRRPRSYDPASIHPVPTNVPKLARSVSAYYTVESDNHSKARINLLKNPSYLGHYTSRVNRTYNEDRYYAGVLKLPVGSSLTSKYVRQKFTHHDRQVFNFAVFDGHGGSECSQFLQDHLAEYVENCDLSSGTALRDLYRKNVGGYWRAWGPELDRYVSRLTAVDDFQLRLPLSFLKADYEFSEKFERAGSTATSVYLYSDEESISANGDGTNLIGKTAAANDSEDAVDYSRTPKAFWDQDQVTTLVVAHVGDTRCILCDHHGNVHQLTTNHHPSTSVENTRLKRYATSFFTDSFGEERFGSFANTRAFGDFAAKAKGITAEPEIVECRIGDKRKIKSLSSTYPRHIKTFTGDEAFLVLMSDGVTEMISDQEVVDLVINTANKAGSGRGTPQDAAKEIVHYAAAVGGDDNATCMVIRLSGWGKWDTWYDRTAPRREEKLSSYSVRAPRRT</sequence>
<dbReference type="GeneID" id="30035998"/>
<dbReference type="GO" id="GO:0004722">
    <property type="term" value="F:protein serine/threonine phosphatase activity"/>
    <property type="evidence" value="ECO:0007669"/>
    <property type="project" value="InterPro"/>
</dbReference>
<dbReference type="PROSITE" id="PS51746">
    <property type="entry name" value="PPM_2"/>
    <property type="match status" value="1"/>
</dbReference>
<dbReference type="PANTHER" id="PTHR13832:SF589">
    <property type="entry name" value="[PYRUVATE DEHYDROGENASE [ACETYL-TRANSFERRING]]-PHOSPHATASE 2, MITOCHONDRIAL"/>
    <property type="match status" value="1"/>
</dbReference>
<dbReference type="KEGG" id="slb:AWJ20_3923"/>
<dbReference type="PANTHER" id="PTHR13832">
    <property type="entry name" value="PROTEIN PHOSPHATASE 2C"/>
    <property type="match status" value="1"/>
</dbReference>
<dbReference type="EMBL" id="CP014500">
    <property type="protein sequence ID" value="ANB11125.1"/>
    <property type="molecule type" value="Genomic_DNA"/>
</dbReference>
<dbReference type="InterPro" id="IPR015655">
    <property type="entry name" value="PP2C"/>
</dbReference>
<gene>
    <name evidence="2" type="primary">PTC6</name>
    <name evidence="2" type="ORF">AWJ20_3923</name>
</gene>
<feature type="domain" description="PPM-type phosphatase" evidence="1">
    <location>
        <begin position="78"/>
        <end position="417"/>
    </location>
</feature>
<dbReference type="Gene3D" id="3.60.40.10">
    <property type="entry name" value="PPM-type phosphatase domain"/>
    <property type="match status" value="1"/>
</dbReference>
<dbReference type="CDD" id="cd00143">
    <property type="entry name" value="PP2Cc"/>
    <property type="match status" value="1"/>
</dbReference>
<dbReference type="Proteomes" id="UP000189580">
    <property type="component" value="Chromosome c"/>
</dbReference>
<organism evidence="2 3">
    <name type="scientific">Sugiyamaella lignohabitans</name>
    <dbReference type="NCBI Taxonomy" id="796027"/>
    <lineage>
        <taxon>Eukaryota</taxon>
        <taxon>Fungi</taxon>
        <taxon>Dikarya</taxon>
        <taxon>Ascomycota</taxon>
        <taxon>Saccharomycotina</taxon>
        <taxon>Dipodascomycetes</taxon>
        <taxon>Dipodascales</taxon>
        <taxon>Trichomonascaceae</taxon>
        <taxon>Sugiyamaella</taxon>
    </lineage>
</organism>
<dbReference type="SMART" id="SM00332">
    <property type="entry name" value="PP2Cc"/>
    <property type="match status" value="1"/>
</dbReference>
<evidence type="ECO:0000313" key="2">
    <source>
        <dbReference type="EMBL" id="ANB11125.1"/>
    </source>
</evidence>
<dbReference type="RefSeq" id="XP_018733602.1">
    <property type="nucleotide sequence ID" value="XM_018880964.1"/>
</dbReference>
<dbReference type="SUPFAM" id="SSF81606">
    <property type="entry name" value="PP2C-like"/>
    <property type="match status" value="1"/>
</dbReference>
<dbReference type="InterPro" id="IPR001932">
    <property type="entry name" value="PPM-type_phosphatase-like_dom"/>
</dbReference>
<dbReference type="OrthoDB" id="416093at2759"/>